<dbReference type="AlphaFoldDB" id="A0A0M3HL56"/>
<keyword evidence="1" id="KW-0723">Serine/threonine-protein kinase</keyword>
<keyword evidence="3" id="KW-0547">Nucleotide-binding</keyword>
<evidence type="ECO:0000313" key="7">
    <source>
        <dbReference type="Proteomes" id="UP000036681"/>
    </source>
</evidence>
<dbReference type="InterPro" id="IPR000719">
    <property type="entry name" value="Prot_kinase_dom"/>
</dbReference>
<dbReference type="InterPro" id="IPR011009">
    <property type="entry name" value="Kinase-like_dom_sf"/>
</dbReference>
<evidence type="ECO:0000259" key="6">
    <source>
        <dbReference type="PROSITE" id="PS50011"/>
    </source>
</evidence>
<dbReference type="GO" id="GO:0000226">
    <property type="term" value="P:microtubule cytoskeleton organization"/>
    <property type="evidence" value="ECO:0007669"/>
    <property type="project" value="TreeGrafter"/>
</dbReference>
<dbReference type="GO" id="GO:0050321">
    <property type="term" value="F:tau-protein kinase activity"/>
    <property type="evidence" value="ECO:0007669"/>
    <property type="project" value="TreeGrafter"/>
</dbReference>
<dbReference type="GO" id="GO:0035556">
    <property type="term" value="P:intracellular signal transduction"/>
    <property type="evidence" value="ECO:0007669"/>
    <property type="project" value="TreeGrafter"/>
</dbReference>
<keyword evidence="2" id="KW-0808">Transferase</keyword>
<dbReference type="PANTHER" id="PTHR24346:SF82">
    <property type="entry name" value="KP78A-RELATED"/>
    <property type="match status" value="1"/>
</dbReference>
<evidence type="ECO:0000256" key="3">
    <source>
        <dbReference type="ARBA" id="ARBA00022741"/>
    </source>
</evidence>
<proteinExistence type="predicted"/>
<dbReference type="WBParaSite" id="ALUE_0000225101-mRNA-1">
    <property type="protein sequence ID" value="ALUE_0000225101-mRNA-1"/>
    <property type="gene ID" value="ALUE_0000225101"/>
</dbReference>
<keyword evidence="4" id="KW-0418">Kinase</keyword>
<dbReference type="GO" id="GO:0005737">
    <property type="term" value="C:cytoplasm"/>
    <property type="evidence" value="ECO:0007669"/>
    <property type="project" value="TreeGrafter"/>
</dbReference>
<accession>A0A0M3HL56</accession>
<evidence type="ECO:0000313" key="8">
    <source>
        <dbReference type="WBParaSite" id="ALUE_0000225101-mRNA-1"/>
    </source>
</evidence>
<keyword evidence="5" id="KW-0067">ATP-binding</keyword>
<dbReference type="Proteomes" id="UP000036681">
    <property type="component" value="Unplaced"/>
</dbReference>
<name>A0A0M3HL56_ASCLU</name>
<sequence length="79" mass="9196">LQIAIKIIDTRKVTQEYRKKFLPREIASWRILNHHNIVALLAVFDEGSKVFLAMDLAENGDLVRADIQYTFNYFTAGRQ</sequence>
<reference evidence="8" key="1">
    <citation type="submission" date="2017-02" db="UniProtKB">
        <authorList>
            <consortium name="WormBaseParasite"/>
        </authorList>
    </citation>
    <scope>IDENTIFICATION</scope>
</reference>
<keyword evidence="7" id="KW-1185">Reference proteome</keyword>
<dbReference type="SUPFAM" id="SSF56112">
    <property type="entry name" value="Protein kinase-like (PK-like)"/>
    <property type="match status" value="1"/>
</dbReference>
<evidence type="ECO:0000256" key="4">
    <source>
        <dbReference type="ARBA" id="ARBA00022777"/>
    </source>
</evidence>
<dbReference type="PROSITE" id="PS50011">
    <property type="entry name" value="PROTEIN_KINASE_DOM"/>
    <property type="match status" value="1"/>
</dbReference>
<dbReference type="Gene3D" id="3.30.200.20">
    <property type="entry name" value="Phosphorylase Kinase, domain 1"/>
    <property type="match status" value="1"/>
</dbReference>
<evidence type="ECO:0000256" key="2">
    <source>
        <dbReference type="ARBA" id="ARBA00022679"/>
    </source>
</evidence>
<dbReference type="GO" id="GO:0005524">
    <property type="term" value="F:ATP binding"/>
    <property type="evidence" value="ECO:0007669"/>
    <property type="project" value="UniProtKB-KW"/>
</dbReference>
<dbReference type="Pfam" id="PF00069">
    <property type="entry name" value="Pkinase"/>
    <property type="match status" value="1"/>
</dbReference>
<protein>
    <submittedName>
        <fullName evidence="8">Protein kinase domain-containing protein</fullName>
    </submittedName>
</protein>
<organism evidence="7 8">
    <name type="scientific">Ascaris lumbricoides</name>
    <name type="common">Giant roundworm</name>
    <dbReference type="NCBI Taxonomy" id="6252"/>
    <lineage>
        <taxon>Eukaryota</taxon>
        <taxon>Metazoa</taxon>
        <taxon>Ecdysozoa</taxon>
        <taxon>Nematoda</taxon>
        <taxon>Chromadorea</taxon>
        <taxon>Rhabditida</taxon>
        <taxon>Spirurina</taxon>
        <taxon>Ascaridomorpha</taxon>
        <taxon>Ascaridoidea</taxon>
        <taxon>Ascarididae</taxon>
        <taxon>Ascaris</taxon>
    </lineage>
</organism>
<dbReference type="PANTHER" id="PTHR24346">
    <property type="entry name" value="MAP/MICROTUBULE AFFINITY-REGULATING KINASE"/>
    <property type="match status" value="1"/>
</dbReference>
<evidence type="ECO:0000256" key="1">
    <source>
        <dbReference type="ARBA" id="ARBA00022527"/>
    </source>
</evidence>
<evidence type="ECO:0000256" key="5">
    <source>
        <dbReference type="ARBA" id="ARBA00022840"/>
    </source>
</evidence>
<feature type="domain" description="Protein kinase" evidence="6">
    <location>
        <begin position="1"/>
        <end position="79"/>
    </location>
</feature>